<organism evidence="1 2">
    <name type="scientific">Serratia marcescens</name>
    <dbReference type="NCBI Taxonomy" id="615"/>
    <lineage>
        <taxon>Bacteria</taxon>
        <taxon>Pseudomonadati</taxon>
        <taxon>Pseudomonadota</taxon>
        <taxon>Gammaproteobacteria</taxon>
        <taxon>Enterobacterales</taxon>
        <taxon>Yersiniaceae</taxon>
        <taxon>Serratia</taxon>
    </lineage>
</organism>
<accession>A0A379Y1C7</accession>
<dbReference type="AlphaFoldDB" id="A0A379Y1C7"/>
<protein>
    <submittedName>
        <fullName evidence="1">Uncharacterized protein</fullName>
    </submittedName>
</protein>
<proteinExistence type="predicted"/>
<dbReference type="Proteomes" id="UP000254765">
    <property type="component" value="Unassembled WGS sequence"/>
</dbReference>
<reference evidence="1 2" key="1">
    <citation type="submission" date="2018-06" db="EMBL/GenBank/DDBJ databases">
        <authorList>
            <consortium name="Pathogen Informatics"/>
            <person name="Doyle S."/>
        </authorList>
    </citation>
    <scope>NUCLEOTIDE SEQUENCE [LARGE SCALE GENOMIC DNA]</scope>
    <source>
        <strain evidence="1 2">NCTC10211</strain>
    </source>
</reference>
<gene>
    <name evidence="1" type="ORF">NCTC10211_00378</name>
</gene>
<dbReference type="EMBL" id="UGYK01000002">
    <property type="protein sequence ID" value="SUI39452.1"/>
    <property type="molecule type" value="Genomic_DNA"/>
</dbReference>
<evidence type="ECO:0000313" key="2">
    <source>
        <dbReference type="Proteomes" id="UP000254765"/>
    </source>
</evidence>
<evidence type="ECO:0000313" key="1">
    <source>
        <dbReference type="EMBL" id="SUI39452.1"/>
    </source>
</evidence>
<sequence length="71" mass="7470">MSAGCEFGSGFPSSNNTWTSEVNSSGNHYNVNLTTGNVNNNNDSNSNYVACRQGVLTLCTAAQSSLVYSIV</sequence>
<name>A0A379Y1C7_SERMA</name>